<proteinExistence type="predicted"/>
<protein>
    <submittedName>
        <fullName evidence="1">DUF488 family protein</fullName>
    </submittedName>
</protein>
<dbReference type="AlphaFoldDB" id="A0A831VTR7"/>
<reference evidence="1" key="1">
    <citation type="journal article" date="2020" name="mSystems">
        <title>Genome- and Community-Level Interaction Insights into Carbon Utilization and Element Cycling Functions of Hydrothermarchaeota in Hydrothermal Sediment.</title>
        <authorList>
            <person name="Zhou Z."/>
            <person name="Liu Y."/>
            <person name="Xu W."/>
            <person name="Pan J."/>
            <person name="Luo Z.H."/>
            <person name="Li M."/>
        </authorList>
    </citation>
    <scope>NUCLEOTIDE SEQUENCE [LARGE SCALE GENOMIC DNA]</scope>
    <source>
        <strain evidence="1">HyVt-357</strain>
    </source>
</reference>
<dbReference type="PANTHER" id="PTHR36849:SF1">
    <property type="entry name" value="CYTOPLASMIC PROTEIN"/>
    <property type="match status" value="1"/>
</dbReference>
<sequence>MEIRIKRAYDAAARSDGPRILVDRIWPRGVAKEDAELEAWLKGLAPTTELRKWFGHDPEKWTEFQQRYLKELKQNDAVEDLEKLQSIIEKHKRLTLVFAAKDTEHNNAVALRDFLSNGDLKQV</sequence>
<evidence type="ECO:0000313" key="1">
    <source>
        <dbReference type="EMBL" id="HEA50998.1"/>
    </source>
</evidence>
<dbReference type="Proteomes" id="UP000885748">
    <property type="component" value="Unassembled WGS sequence"/>
</dbReference>
<dbReference type="EMBL" id="DRGY01000010">
    <property type="protein sequence ID" value="HEA50998.1"/>
    <property type="molecule type" value="Genomic_DNA"/>
</dbReference>
<dbReference type="Pfam" id="PF22752">
    <property type="entry name" value="DUF488-N3i"/>
    <property type="match status" value="1"/>
</dbReference>
<gene>
    <name evidence="1" type="ORF">ENI00_01490</name>
</gene>
<dbReference type="PANTHER" id="PTHR36849">
    <property type="entry name" value="CYTOPLASMIC PROTEIN-RELATED"/>
    <property type="match status" value="1"/>
</dbReference>
<dbReference type="InterPro" id="IPR052552">
    <property type="entry name" value="YeaO-like"/>
</dbReference>
<comment type="caution">
    <text evidence="1">The sequence shown here is derived from an EMBL/GenBank/DDBJ whole genome shotgun (WGS) entry which is preliminary data.</text>
</comment>
<organism evidence="1">
    <name type="scientific">Marinobacter antarcticus</name>
    <dbReference type="NCBI Taxonomy" id="564117"/>
    <lineage>
        <taxon>Bacteria</taxon>
        <taxon>Pseudomonadati</taxon>
        <taxon>Pseudomonadota</taxon>
        <taxon>Gammaproteobacteria</taxon>
        <taxon>Pseudomonadales</taxon>
        <taxon>Marinobacteraceae</taxon>
        <taxon>Marinobacter</taxon>
    </lineage>
</organism>
<name>A0A831VTR7_9GAMM</name>
<accession>A0A831VTR7</accession>